<evidence type="ECO:0000256" key="5">
    <source>
        <dbReference type="ARBA" id="ARBA00022771"/>
    </source>
</evidence>
<dbReference type="Gene3D" id="3.30.110.120">
    <property type="match status" value="1"/>
</dbReference>
<organism evidence="12 13">
    <name type="scientific">Limnochorda pilosa</name>
    <dbReference type="NCBI Taxonomy" id="1555112"/>
    <lineage>
        <taxon>Bacteria</taxon>
        <taxon>Bacillati</taxon>
        <taxon>Bacillota</taxon>
        <taxon>Limnochordia</taxon>
        <taxon>Limnochordales</taxon>
        <taxon>Limnochordaceae</taxon>
        <taxon>Limnochorda</taxon>
    </lineage>
</organism>
<dbReference type="Pfam" id="PF01300">
    <property type="entry name" value="Sua5_yciO_yrdC"/>
    <property type="match status" value="1"/>
</dbReference>
<dbReference type="SUPFAM" id="SSF54975">
    <property type="entry name" value="Acylphosphatase/BLUF domain-like"/>
    <property type="match status" value="1"/>
</dbReference>
<sequence>MEGTVQGVGFRPFVYRVARSLGLGGSVRNTAAGVIVEAEGPHAQVQALLRALRENPPPLARVERLHTQELPVVGLAAFEILDSRGGEAPRVLVPPDVALCPDCRRELLDPADRRYRYAFTNCTNCGPRFTIVRGLPYDRPLTTMAAFPMCEACAREYHDPADRRFHAQPVACPRCGPRAWFEDASGRRDDWGRAFREAMQAGLIVALRGLGGFHLACDAHNARALHTLRERKRRPHRPLAVMARDLDTVRRFCRVSDAEVALLQSPAAPIVLLERLLGADLPGELAPGLRTLGVMLPYTPLHFLLFAQAEGEPEPPDLLVMTSGNHSSLPIVHTNEDARRQLGGIADAFLFHDRPIENRADDSVVRVLADRLHFLRRSRGYVPVPFPVPVPTAGHPVALGAGGETKNACCLVKEGQAFMGPHGGEMETLEGLAFFHHNLEAMGRILEARPGVVGYDPHPGYRVSRTALELPGRHEPVQHHHAHLAAVLAENGRQGPAVGIILDGTGYGSDGHLWGGEVLLGDLTSFQRIAHLRYVPLPGGERAIRLPWLTALAVLWLDGGREAALAAAGRLFPGREREAGVALQLLQAGINCPLSSGAGRYFDAVSAIAGVCLESTYEGEAAIELGEFLPSELPWGRGSPSHRLAGPYPFRLAGDEIDLVPAVAAAARERLEGAPAGPISARWHRTVAEAVVEAAGRAALRSGVQAVALSGGVFHNPYLVREVPRLLRERGFEPLLHRHVPPGDGGLALGQAVVALWRHGSSGPAHAGGGVS</sequence>
<dbReference type="PATRIC" id="fig|1555112.3.peg.670"/>
<gene>
    <name evidence="12" type="ORF">LIP_0641</name>
</gene>
<keyword evidence="3" id="KW-0436">Ligase</keyword>
<dbReference type="GO" id="GO:0003725">
    <property type="term" value="F:double-stranded RNA binding"/>
    <property type="evidence" value="ECO:0007669"/>
    <property type="project" value="InterPro"/>
</dbReference>
<name>A0A0K2SHA4_LIMPI</name>
<dbReference type="PANTHER" id="PTHR42959:SF1">
    <property type="entry name" value="CARBAMOYLTRANSFERASE HYPF"/>
    <property type="match status" value="1"/>
</dbReference>
<dbReference type="EMBL" id="AP014924">
    <property type="protein sequence ID" value="BAS26498.1"/>
    <property type="molecule type" value="Genomic_DNA"/>
</dbReference>
<dbReference type="KEGG" id="lpil:LIP_0641"/>
<dbReference type="InterPro" id="IPR036046">
    <property type="entry name" value="Acylphosphatase-like_dom_sf"/>
</dbReference>
<evidence type="ECO:0000259" key="11">
    <source>
        <dbReference type="PROSITE" id="PS51163"/>
    </source>
</evidence>
<dbReference type="InterPro" id="IPR001792">
    <property type="entry name" value="Acylphosphatase-like_dom"/>
</dbReference>
<comment type="pathway">
    <text evidence="1">Protein modification; [NiFe] hydrogenase maturation.</text>
</comment>
<dbReference type="Pfam" id="PF00708">
    <property type="entry name" value="Acylphosphatase"/>
    <property type="match status" value="1"/>
</dbReference>
<evidence type="ECO:0000313" key="13">
    <source>
        <dbReference type="Proteomes" id="UP000065807"/>
    </source>
</evidence>
<comment type="catalytic activity">
    <reaction evidence="9">
        <text>an acyl phosphate + H2O = a carboxylate + phosphate + H(+)</text>
        <dbReference type="Rhea" id="RHEA:14965"/>
        <dbReference type="ChEBI" id="CHEBI:15377"/>
        <dbReference type="ChEBI" id="CHEBI:15378"/>
        <dbReference type="ChEBI" id="CHEBI:29067"/>
        <dbReference type="ChEBI" id="CHEBI:43474"/>
        <dbReference type="ChEBI" id="CHEBI:59918"/>
        <dbReference type="EC" id="3.6.1.7"/>
    </reaction>
</comment>
<dbReference type="InterPro" id="IPR004421">
    <property type="entry name" value="Carbamoyltransferase_HypF"/>
</dbReference>
<dbReference type="GO" id="GO:0008270">
    <property type="term" value="F:zinc ion binding"/>
    <property type="evidence" value="ECO:0007669"/>
    <property type="project" value="UniProtKB-KW"/>
</dbReference>
<dbReference type="InterPro" id="IPR011125">
    <property type="entry name" value="Znf_HypF"/>
</dbReference>
<proteinExistence type="inferred from homology"/>
<dbReference type="InterPro" id="IPR051060">
    <property type="entry name" value="Carbamoyltrans_HypF-like"/>
</dbReference>
<evidence type="ECO:0000313" key="12">
    <source>
        <dbReference type="EMBL" id="BAS26498.1"/>
    </source>
</evidence>
<feature type="active site" evidence="9">
    <location>
        <position position="11"/>
    </location>
</feature>
<dbReference type="Pfam" id="PF07503">
    <property type="entry name" value="zf-HYPF"/>
    <property type="match status" value="2"/>
</dbReference>
<dbReference type="InterPro" id="IPR055128">
    <property type="entry name" value="HypF_C_2"/>
</dbReference>
<feature type="domain" description="YrdC-like" evidence="11">
    <location>
        <begin position="189"/>
        <end position="380"/>
    </location>
</feature>
<dbReference type="GO" id="GO:0016874">
    <property type="term" value="F:ligase activity"/>
    <property type="evidence" value="ECO:0007669"/>
    <property type="project" value="UniProtKB-UniRule"/>
</dbReference>
<dbReference type="Proteomes" id="UP000065807">
    <property type="component" value="Chromosome"/>
</dbReference>
<keyword evidence="4" id="KW-0479">Metal-binding</keyword>
<comment type="similarity">
    <text evidence="2 8">Belongs to the carbamoyltransferase HypF family.</text>
</comment>
<dbReference type="Pfam" id="PF17788">
    <property type="entry name" value="HypF_C"/>
    <property type="match status" value="1"/>
</dbReference>
<dbReference type="PROSITE" id="PS51160">
    <property type="entry name" value="ACYLPHOSPHATASE_3"/>
    <property type="match status" value="1"/>
</dbReference>
<reference evidence="13" key="1">
    <citation type="submission" date="2015-07" db="EMBL/GenBank/DDBJ databases">
        <title>Complete genome sequence and phylogenetic analysis of Limnochorda pilosa.</title>
        <authorList>
            <person name="Watanabe M."/>
            <person name="Kojima H."/>
            <person name="Fukui M."/>
        </authorList>
    </citation>
    <scope>NUCLEOTIDE SEQUENCE [LARGE SCALE GENOMIC DNA]</scope>
    <source>
        <strain evidence="13">HC45</strain>
    </source>
</reference>
<evidence type="ECO:0000256" key="3">
    <source>
        <dbReference type="ARBA" id="ARBA00022598"/>
    </source>
</evidence>
<feature type="active site" evidence="9">
    <location>
        <position position="29"/>
    </location>
</feature>
<dbReference type="Gene3D" id="3.30.420.40">
    <property type="match status" value="1"/>
</dbReference>
<evidence type="ECO:0000256" key="2">
    <source>
        <dbReference type="ARBA" id="ARBA00008097"/>
    </source>
</evidence>
<dbReference type="InterPro" id="IPR041440">
    <property type="entry name" value="HypF_C"/>
</dbReference>
<dbReference type="SUPFAM" id="SSF53067">
    <property type="entry name" value="Actin-like ATPase domain"/>
    <property type="match status" value="1"/>
</dbReference>
<keyword evidence="13" id="KW-1185">Reference proteome</keyword>
<reference evidence="13" key="2">
    <citation type="journal article" date="2016" name="Int. J. Syst. Evol. Microbiol.">
        <title>Complete genome sequence and cell structure of Limnochorda pilosa, a Gram-negative spore-former within the phylum Firmicutes.</title>
        <authorList>
            <person name="Watanabe M."/>
            <person name="Kojima H."/>
            <person name="Fukui M."/>
        </authorList>
    </citation>
    <scope>NUCLEOTIDE SEQUENCE [LARGE SCALE GENOMIC DNA]</scope>
    <source>
        <strain evidence="13">HC45</strain>
    </source>
</reference>
<dbReference type="GO" id="GO:0016743">
    <property type="term" value="F:carboxyl- or carbamoyltransferase activity"/>
    <property type="evidence" value="ECO:0007669"/>
    <property type="project" value="UniProtKB-UniRule"/>
</dbReference>
<dbReference type="Gene3D" id="3.90.870.50">
    <property type="match status" value="1"/>
</dbReference>
<evidence type="ECO:0000256" key="8">
    <source>
        <dbReference type="PIRNR" id="PIRNR006256"/>
    </source>
</evidence>
<dbReference type="PANTHER" id="PTHR42959">
    <property type="entry name" value="CARBAMOYLTRANSFERASE"/>
    <property type="match status" value="1"/>
</dbReference>
<feature type="domain" description="Acylphosphatase-like" evidence="10">
    <location>
        <begin position="1"/>
        <end position="82"/>
    </location>
</feature>
<dbReference type="GO" id="GO:0003998">
    <property type="term" value="F:acylphosphatase activity"/>
    <property type="evidence" value="ECO:0007669"/>
    <property type="project" value="UniProtKB-EC"/>
</dbReference>
<dbReference type="NCBIfam" id="TIGR00143">
    <property type="entry name" value="hypF"/>
    <property type="match status" value="1"/>
</dbReference>
<protein>
    <recommendedName>
        <fullName evidence="8">Carbamoyltransferase</fullName>
        <ecNumber evidence="8">6.2.-.-</ecNumber>
    </recommendedName>
</protein>
<dbReference type="EC" id="6.2.-.-" evidence="8"/>
<dbReference type="InterPro" id="IPR043129">
    <property type="entry name" value="ATPase_NBD"/>
</dbReference>
<dbReference type="PIRSF" id="PIRSF006256">
    <property type="entry name" value="CMPcnvr_hdrg_mat"/>
    <property type="match status" value="1"/>
</dbReference>
<dbReference type="AlphaFoldDB" id="A0A0K2SHA4"/>
<evidence type="ECO:0000256" key="6">
    <source>
        <dbReference type="ARBA" id="ARBA00022833"/>
    </source>
</evidence>
<dbReference type="PROSITE" id="PS51163">
    <property type="entry name" value="YRDC"/>
    <property type="match status" value="1"/>
</dbReference>
<keyword evidence="9" id="KW-0378">Hydrolase</keyword>
<dbReference type="GO" id="GO:0051604">
    <property type="term" value="P:protein maturation"/>
    <property type="evidence" value="ECO:0007669"/>
    <property type="project" value="TreeGrafter"/>
</dbReference>
<keyword evidence="5" id="KW-0863">Zinc-finger</keyword>
<accession>A0A0K2SHA4</accession>
<evidence type="ECO:0000259" key="10">
    <source>
        <dbReference type="PROSITE" id="PS51160"/>
    </source>
</evidence>
<dbReference type="InterPro" id="IPR017945">
    <property type="entry name" value="DHBP_synth_RibB-like_a/b_dom"/>
</dbReference>
<comment type="catalytic activity">
    <reaction evidence="7">
        <text>C-terminal L-cysteinyl-[HypE protein] + carbamoyl phosphate + ATP + H2O = C-terminal S-carboxamide-L-cysteinyl-[HypE protein] + AMP + phosphate + diphosphate + H(+)</text>
        <dbReference type="Rhea" id="RHEA:55636"/>
        <dbReference type="Rhea" id="RHEA-COMP:14247"/>
        <dbReference type="Rhea" id="RHEA-COMP:14392"/>
        <dbReference type="ChEBI" id="CHEBI:15377"/>
        <dbReference type="ChEBI" id="CHEBI:15378"/>
        <dbReference type="ChEBI" id="CHEBI:30616"/>
        <dbReference type="ChEBI" id="CHEBI:33019"/>
        <dbReference type="ChEBI" id="CHEBI:43474"/>
        <dbReference type="ChEBI" id="CHEBI:58228"/>
        <dbReference type="ChEBI" id="CHEBI:76913"/>
        <dbReference type="ChEBI" id="CHEBI:139126"/>
        <dbReference type="ChEBI" id="CHEBI:456215"/>
    </reaction>
</comment>
<evidence type="ECO:0000256" key="4">
    <source>
        <dbReference type="ARBA" id="ARBA00022723"/>
    </source>
</evidence>
<dbReference type="SUPFAM" id="SSF55821">
    <property type="entry name" value="YrdC/RibB"/>
    <property type="match status" value="1"/>
</dbReference>
<keyword evidence="6" id="KW-0862">Zinc</keyword>
<dbReference type="STRING" id="1555112.LIP_0641"/>
<dbReference type="Gene3D" id="3.30.420.360">
    <property type="match status" value="1"/>
</dbReference>
<evidence type="ECO:0000256" key="9">
    <source>
        <dbReference type="PROSITE-ProRule" id="PRU00520"/>
    </source>
</evidence>
<dbReference type="InterPro" id="IPR006070">
    <property type="entry name" value="Sua5-like_dom"/>
</dbReference>
<evidence type="ECO:0000256" key="7">
    <source>
        <dbReference type="ARBA" id="ARBA00048220"/>
    </source>
</evidence>
<dbReference type="Pfam" id="PF22521">
    <property type="entry name" value="HypF_C_2"/>
    <property type="match status" value="1"/>
</dbReference>
<dbReference type="UniPathway" id="UPA00335"/>
<evidence type="ECO:0000256" key="1">
    <source>
        <dbReference type="ARBA" id="ARBA00004711"/>
    </source>
</evidence>